<reference evidence="4" key="1">
    <citation type="journal article" date="2006" name="PLoS Biol.">
        <title>Macronuclear genome sequence of the ciliate Tetrahymena thermophila, a model eukaryote.</title>
        <authorList>
            <person name="Eisen J.A."/>
            <person name="Coyne R.S."/>
            <person name="Wu M."/>
            <person name="Wu D."/>
            <person name="Thiagarajan M."/>
            <person name="Wortman J.R."/>
            <person name="Badger J.H."/>
            <person name="Ren Q."/>
            <person name="Amedeo P."/>
            <person name="Jones K.M."/>
            <person name="Tallon L.J."/>
            <person name="Delcher A.L."/>
            <person name="Salzberg S.L."/>
            <person name="Silva J.C."/>
            <person name="Haas B.J."/>
            <person name="Majoros W.H."/>
            <person name="Farzad M."/>
            <person name="Carlton J.M."/>
            <person name="Smith R.K. Jr."/>
            <person name="Garg J."/>
            <person name="Pearlman R.E."/>
            <person name="Karrer K.M."/>
            <person name="Sun L."/>
            <person name="Manning G."/>
            <person name="Elde N.C."/>
            <person name="Turkewitz A.P."/>
            <person name="Asai D.J."/>
            <person name="Wilkes D.E."/>
            <person name="Wang Y."/>
            <person name="Cai H."/>
            <person name="Collins K."/>
            <person name="Stewart B.A."/>
            <person name="Lee S.R."/>
            <person name="Wilamowska K."/>
            <person name="Weinberg Z."/>
            <person name="Ruzzo W.L."/>
            <person name="Wloga D."/>
            <person name="Gaertig J."/>
            <person name="Frankel J."/>
            <person name="Tsao C.-C."/>
            <person name="Gorovsky M.A."/>
            <person name="Keeling P.J."/>
            <person name="Waller R.F."/>
            <person name="Patron N.J."/>
            <person name="Cherry J.M."/>
            <person name="Stover N.A."/>
            <person name="Krieger C.J."/>
            <person name="del Toro C."/>
            <person name="Ryder H.F."/>
            <person name="Williamson S.C."/>
            <person name="Barbeau R.A."/>
            <person name="Hamilton E.P."/>
            <person name="Orias E."/>
        </authorList>
    </citation>
    <scope>NUCLEOTIDE SEQUENCE [LARGE SCALE GENOMIC DNA]</scope>
    <source>
        <strain evidence="4">SB210</strain>
    </source>
</reference>
<evidence type="ECO:0000313" key="3">
    <source>
        <dbReference type="EMBL" id="EAR85136.2"/>
    </source>
</evidence>
<dbReference type="SMART" id="SM00666">
    <property type="entry name" value="PB1"/>
    <property type="match status" value="1"/>
</dbReference>
<dbReference type="PROSITE" id="PS51745">
    <property type="entry name" value="PB1"/>
    <property type="match status" value="1"/>
</dbReference>
<evidence type="ECO:0000259" key="2">
    <source>
        <dbReference type="PROSITE" id="PS51745"/>
    </source>
</evidence>
<feature type="region of interest" description="Disordered" evidence="1">
    <location>
        <begin position="1138"/>
        <end position="1163"/>
    </location>
</feature>
<dbReference type="EMBL" id="GG662587">
    <property type="protein sequence ID" value="EAR85136.2"/>
    <property type="molecule type" value="Genomic_DNA"/>
</dbReference>
<dbReference type="GeneID" id="7831098"/>
<name>I7M6G0_TETTS</name>
<proteinExistence type="predicted"/>
<evidence type="ECO:0000313" key="4">
    <source>
        <dbReference type="Proteomes" id="UP000009168"/>
    </source>
</evidence>
<dbReference type="InterPro" id="IPR000270">
    <property type="entry name" value="PB1_dom"/>
</dbReference>
<keyword evidence="4" id="KW-1185">Reference proteome</keyword>
<accession>I7M6G0</accession>
<feature type="domain" description="PB1" evidence="2">
    <location>
        <begin position="2"/>
        <end position="94"/>
    </location>
</feature>
<protein>
    <submittedName>
        <fullName evidence="3">PB1 domain protein</fullName>
    </submittedName>
</protein>
<sequence length="1402" mass="159082">MFPQFQEHQQNRISLKLVFGGDCFRLSKFPQNFQELEDIARNKFDNKLPENFCFKYQDSENDSINVESSSDYEAFLEYCNQEKLKAIKLRIDSKSFKQYFNWQEQQQQAMGNQPNFANQGQSSQTYQANNVIGMLLNPFTPYYQNMQNKNQKTQFQISSQDQNSFYGNFQNMNSPNSNDLNYNIIQMLMCMLNTQGNQAQKSSSTTNSCLNNHGFNNGNNNVNVNFNNNTNAVNNSLSSAPQIPSLSRGASEANANDIKRQSANQSYTANVESNISFANERRNVGQSLSQQQNNQQNIMVSFANVKSSVTKNAIATSNQMNQYNLLMQQPFNSSNINDLNITSKFGNQDLTKFENEKLSNTRNLISGSDIPNPMIDESDNDIKSKDIKKISSMSCGLDDMQPTLSNHLSFTPGSQNIFNNSQNINLAAKNSQYLKQAELNSSTISNNVDTRSQTTGGGNMGSNYSANNVNQIQAPQGIRINEALLSSQYTNQAIVSREQFDQIGKESIQNQQFDKTIESDFIANNYIKREFSPSPPLSQNNTLANSTNNLMQSKIRPSQITPPLRSGQSIQVPCEKCMIWDEEQKNNPSRYSDKTDKTPTSSIGKDIIPFTPCPECDKCGGSGFLKIEDPNTFNVIQTIVRHKLKEAEIVLKSLTVRQQKVEKIIPKESMDWLQKILQIQCGECASNRPSQKPEDQPLFSPFTPSQSNKDKDLSLQVNNNTNLIQKNMHLIRCSECQTDVSQLKFIYFCIDCKSKNNRNSEVFSKRWQDDIDFDNIICENCEDNHDSNHRVVQFCKDDIMIMHSNLNQQTQQNQQSLTSTPIQRTSQLDRSIKAGNSTQQNALQNLNYLNNNMTNPLFQNSLIRKPERNNFTQSTNLFTFPQQNNVQQIQKALQGQLETSTYIGFQPQSIQLQQQQSIIQTQLSAQARQEFSQRNSVDTELLQQQQQNLHKMRSKSDNKSVTTIVKNTSHEDQFDYFNDNLAKDDANINVVLPRCSTNQKIIKKPISGNTSLNVLSLNNQEISCVTANFNQDDEPPTFCDSSIFKVPKNIADSNGAPSSANIISSPVVSQHPLVSNTTQQQTDQINFEIIPPTQKNEIQLISESSSSKKQKVNIFENIQNQESPEQSQNLLNSKLNNTNDFTLEEPKSNVNQTQSASSSSSNISNSICVKSQYTSGKSLTQSVYGLSSSRPSITPSGQKQGEDQRQYRAKLVNSYCSSDILIDDSVIVFQEILNNGTENWPENVYLKCISGITDNCQYPVVQVNKGEVMSIAFPIKINQNQAADGEQIKTAWRLYHQQQNEERKFFGPKITIDFQYKKPKKIELEQSLEFLIESTVETIKNIFNKDSKSDINEFVKQNQQIAQSFLQDNKEDRMISKLIIKYIELYVTFKNNKSAQEKLQDF</sequence>
<dbReference type="SUPFAM" id="SSF54277">
    <property type="entry name" value="CAD &amp; PB1 domains"/>
    <property type="match status" value="1"/>
</dbReference>
<feature type="compositionally biased region" description="Polar residues" evidence="1">
    <location>
        <begin position="236"/>
        <end position="245"/>
    </location>
</feature>
<dbReference type="KEGG" id="tet:TTHERM_00485860"/>
<feature type="region of interest" description="Disordered" evidence="1">
    <location>
        <begin position="686"/>
        <end position="712"/>
    </location>
</feature>
<dbReference type="Proteomes" id="UP000009168">
    <property type="component" value="Unassembled WGS sequence"/>
</dbReference>
<evidence type="ECO:0000256" key="1">
    <source>
        <dbReference type="SAM" id="MobiDB-lite"/>
    </source>
</evidence>
<gene>
    <name evidence="3" type="ORF">TTHERM_00485860</name>
</gene>
<dbReference type="OrthoDB" id="10691609at2759"/>
<dbReference type="InParanoid" id="I7M6G0"/>
<feature type="region of interest" description="Disordered" evidence="1">
    <location>
        <begin position="233"/>
        <end position="266"/>
    </location>
</feature>
<organism evidence="3 4">
    <name type="scientific">Tetrahymena thermophila (strain SB210)</name>
    <dbReference type="NCBI Taxonomy" id="312017"/>
    <lineage>
        <taxon>Eukaryota</taxon>
        <taxon>Sar</taxon>
        <taxon>Alveolata</taxon>
        <taxon>Ciliophora</taxon>
        <taxon>Intramacronucleata</taxon>
        <taxon>Oligohymenophorea</taxon>
        <taxon>Hymenostomatida</taxon>
        <taxon>Tetrahymenina</taxon>
        <taxon>Tetrahymenidae</taxon>
        <taxon>Tetrahymena</taxon>
    </lineage>
</organism>
<dbReference type="RefSeq" id="XP_001032799.2">
    <property type="nucleotide sequence ID" value="XM_001032799.2"/>
</dbReference>
<dbReference type="Pfam" id="PF00564">
    <property type="entry name" value="PB1"/>
    <property type="match status" value="1"/>
</dbReference>
<dbReference type="Gene3D" id="3.10.20.90">
    <property type="entry name" value="Phosphatidylinositol 3-kinase Catalytic Subunit, Chain A, domain 1"/>
    <property type="match status" value="1"/>
</dbReference>
<feature type="compositionally biased region" description="Low complexity" evidence="1">
    <location>
        <begin position="1148"/>
        <end position="1163"/>
    </location>
</feature>
<dbReference type="InterPro" id="IPR053793">
    <property type="entry name" value="PB1-like"/>
</dbReference>